<keyword evidence="3 6" id="KW-1133">Transmembrane helix</keyword>
<feature type="transmembrane region" description="Helical" evidence="6">
    <location>
        <begin position="55"/>
        <end position="73"/>
    </location>
</feature>
<evidence type="ECO:0000313" key="8">
    <source>
        <dbReference type="EMBL" id="KAG6388935.1"/>
    </source>
</evidence>
<dbReference type="EMBL" id="PNBA02000020">
    <property type="protein sequence ID" value="KAG6388935.1"/>
    <property type="molecule type" value="Genomic_DNA"/>
</dbReference>
<feature type="transmembrane region" description="Helical" evidence="6">
    <location>
        <begin position="537"/>
        <end position="558"/>
    </location>
</feature>
<sequence length="702" mass="79125">MTRLSLVILKLLLIFIFAGWVSLWVLKPTEFWTRKWKGVEAKASTTAFGYNGLDFIVFTFPLIVLSIIGFIYLELRRGEPRNRLGSKTPLTALSSPLLVNRYIGILSGAQILTSALFIMLIVWTFYVRISNDLMKMTPLKSFKLSPWQYKLFRMATRCGLLSEACLALLLLPVLRGMSIFRFLGIQFEASIKYHVWLGSAMILFATLHGGGTLFVWGIKHRIQDEMWKWQKKGRIYLAGEIALTTAFVMALTALPQIRRKWFQVFYYTHHLYVVFILFFLFHGGDRHFYTVFPGVFLFALDKLLRVVQSRPETCILSARVFPCKAIELTLPKDPRLKYAPTSVVFLNIPSISKLQWHPFSITSSSSVDEHSISVIVKSEGRWTSSLHSKITHAEEQDSEADQRGCIPVAVEGPYGPATMELLRYNNLLLVAGGIGVTPFLSILRELSCSSSSGRNAYPDRINLIYTIKKSQDVCLLDPILPLLLDIKQFHTKLNVFVTRENQIGTTLRDVLNDIPEAQTMNFSTAGTTYAVHGPERLAWMAAVIALSSVMFLISLVVFNHFVITPAAVQKNPPSQTDLLLVCSFAIAIIFAAIMAIALRWNRVTNKLLLFSDKQTKAMKQSSLEASRDLDEHDIHFGGRPIFQDLISSFARETGGSDIGVFVCGPQGMKESIALACRQPRVSQRNAKGKRANFRFHSLSFTL</sequence>
<comment type="caution">
    <text evidence="8">The sequence shown here is derived from an EMBL/GenBank/DDBJ whole genome shotgun (WGS) entry which is preliminary data.</text>
</comment>
<evidence type="ECO:0000256" key="2">
    <source>
        <dbReference type="ARBA" id="ARBA00022692"/>
    </source>
</evidence>
<keyword evidence="9" id="KW-1185">Reference proteome</keyword>
<dbReference type="InterPro" id="IPR039261">
    <property type="entry name" value="FNR_nucleotide-bd"/>
</dbReference>
<dbReference type="Proteomes" id="UP000298416">
    <property type="component" value="Unassembled WGS sequence"/>
</dbReference>
<gene>
    <name evidence="8" type="ORF">SASPL_150372</name>
</gene>
<organism evidence="8">
    <name type="scientific">Salvia splendens</name>
    <name type="common">Scarlet sage</name>
    <dbReference type="NCBI Taxonomy" id="180675"/>
    <lineage>
        <taxon>Eukaryota</taxon>
        <taxon>Viridiplantae</taxon>
        <taxon>Streptophyta</taxon>
        <taxon>Embryophyta</taxon>
        <taxon>Tracheophyta</taxon>
        <taxon>Spermatophyta</taxon>
        <taxon>Magnoliopsida</taxon>
        <taxon>eudicotyledons</taxon>
        <taxon>Gunneridae</taxon>
        <taxon>Pentapetalae</taxon>
        <taxon>asterids</taxon>
        <taxon>lamiids</taxon>
        <taxon>Lamiales</taxon>
        <taxon>Lamiaceae</taxon>
        <taxon>Nepetoideae</taxon>
        <taxon>Mentheae</taxon>
        <taxon>Salviinae</taxon>
        <taxon>Salvia</taxon>
        <taxon>Salvia subgen. Calosphace</taxon>
        <taxon>core Calosphace</taxon>
    </lineage>
</organism>
<dbReference type="SUPFAM" id="SSF63380">
    <property type="entry name" value="Riboflavin synthase domain-like"/>
    <property type="match status" value="1"/>
</dbReference>
<dbReference type="PANTHER" id="PTHR11972:SF155">
    <property type="entry name" value="FERRIC REDUCTION OXIDASE 8, MITOCHONDRIAL"/>
    <property type="match status" value="1"/>
</dbReference>
<comment type="subcellular location">
    <subcellularLocation>
        <location evidence="1">Membrane</location>
        <topology evidence="1">Multi-pass membrane protein</topology>
    </subcellularLocation>
</comment>
<dbReference type="InterPro" id="IPR013121">
    <property type="entry name" value="Fe_red_NAD-bd_6"/>
</dbReference>
<dbReference type="Gene3D" id="3.40.50.80">
    <property type="entry name" value="Nucleotide-binding domain of ferredoxin-NADP reductase (FNR) module"/>
    <property type="match status" value="1"/>
</dbReference>
<evidence type="ECO:0000256" key="1">
    <source>
        <dbReference type="ARBA" id="ARBA00004141"/>
    </source>
</evidence>
<dbReference type="Pfam" id="PF08030">
    <property type="entry name" value="NAD_binding_6"/>
    <property type="match status" value="1"/>
</dbReference>
<dbReference type="SFLD" id="SFLDG01168">
    <property type="entry name" value="Ferric_reductase_subgroup_(FRE"/>
    <property type="match status" value="1"/>
</dbReference>
<dbReference type="InterPro" id="IPR013130">
    <property type="entry name" value="Fe3_Rdtase_TM_dom"/>
</dbReference>
<feature type="transmembrane region" description="Helical" evidence="6">
    <location>
        <begin position="261"/>
        <end position="281"/>
    </location>
</feature>
<dbReference type="InterPro" id="IPR050369">
    <property type="entry name" value="RBOH/FRE"/>
</dbReference>
<reference evidence="8" key="1">
    <citation type="submission" date="2018-01" db="EMBL/GenBank/DDBJ databases">
        <authorList>
            <person name="Mao J.F."/>
        </authorList>
    </citation>
    <scope>NUCLEOTIDE SEQUENCE</scope>
    <source>
        <strain evidence="8">Huo1</strain>
        <tissue evidence="8">Leaf</tissue>
    </source>
</reference>
<dbReference type="InterPro" id="IPR017927">
    <property type="entry name" value="FAD-bd_FR_type"/>
</dbReference>
<evidence type="ECO:0000256" key="5">
    <source>
        <dbReference type="ARBA" id="ARBA00023136"/>
    </source>
</evidence>
<dbReference type="PROSITE" id="PS51384">
    <property type="entry name" value="FAD_FR"/>
    <property type="match status" value="1"/>
</dbReference>
<evidence type="ECO:0000256" key="6">
    <source>
        <dbReference type="SAM" id="Phobius"/>
    </source>
</evidence>
<dbReference type="OrthoDB" id="167398at2759"/>
<feature type="transmembrane region" description="Helical" evidence="6">
    <location>
        <begin position="195"/>
        <end position="215"/>
    </location>
</feature>
<dbReference type="AlphaFoldDB" id="A0A8X8W5X6"/>
<keyword evidence="4" id="KW-0560">Oxidoreductase</keyword>
<dbReference type="GO" id="GO:0005886">
    <property type="term" value="C:plasma membrane"/>
    <property type="evidence" value="ECO:0007669"/>
    <property type="project" value="TreeGrafter"/>
</dbReference>
<dbReference type="CDD" id="cd06186">
    <property type="entry name" value="NOX_Duox_like_FAD_NADP"/>
    <property type="match status" value="1"/>
</dbReference>
<feature type="domain" description="FAD-binding FR-type" evidence="7">
    <location>
        <begin position="299"/>
        <end position="420"/>
    </location>
</feature>
<keyword evidence="5 6" id="KW-0472">Membrane</keyword>
<dbReference type="SFLD" id="SFLDS00052">
    <property type="entry name" value="Ferric_Reductase_Domain"/>
    <property type="match status" value="1"/>
</dbReference>
<dbReference type="InterPro" id="IPR013112">
    <property type="entry name" value="FAD-bd_8"/>
</dbReference>
<evidence type="ECO:0000256" key="3">
    <source>
        <dbReference type="ARBA" id="ARBA00022989"/>
    </source>
</evidence>
<evidence type="ECO:0000313" key="9">
    <source>
        <dbReference type="Proteomes" id="UP000298416"/>
    </source>
</evidence>
<dbReference type="GO" id="GO:0000293">
    <property type="term" value="F:ferric-chelate reductase activity"/>
    <property type="evidence" value="ECO:0007669"/>
    <property type="project" value="TreeGrafter"/>
</dbReference>
<accession>A0A8X8W5X6</accession>
<evidence type="ECO:0000256" key="4">
    <source>
        <dbReference type="ARBA" id="ARBA00023002"/>
    </source>
</evidence>
<feature type="transmembrane region" description="Helical" evidence="6">
    <location>
        <begin position="7"/>
        <end position="26"/>
    </location>
</feature>
<feature type="transmembrane region" description="Helical" evidence="6">
    <location>
        <begin position="102"/>
        <end position="126"/>
    </location>
</feature>
<name>A0A8X8W5X6_SALSN</name>
<dbReference type="PANTHER" id="PTHR11972">
    <property type="entry name" value="NADPH OXIDASE"/>
    <property type="match status" value="1"/>
</dbReference>
<proteinExistence type="predicted"/>
<keyword evidence="2 6" id="KW-0812">Transmembrane</keyword>
<feature type="transmembrane region" description="Helical" evidence="6">
    <location>
        <begin position="154"/>
        <end position="174"/>
    </location>
</feature>
<reference evidence="8" key="2">
    <citation type="submission" date="2020-08" db="EMBL/GenBank/DDBJ databases">
        <title>Plant Genome Project.</title>
        <authorList>
            <person name="Zhang R.-G."/>
        </authorList>
    </citation>
    <scope>NUCLEOTIDE SEQUENCE</scope>
    <source>
        <strain evidence="8">Huo1</strain>
        <tissue evidence="8">Leaf</tissue>
    </source>
</reference>
<dbReference type="InterPro" id="IPR017938">
    <property type="entry name" value="Riboflavin_synthase-like_b-brl"/>
</dbReference>
<feature type="transmembrane region" description="Helical" evidence="6">
    <location>
        <begin position="578"/>
        <end position="598"/>
    </location>
</feature>
<dbReference type="Pfam" id="PF08022">
    <property type="entry name" value="FAD_binding_8"/>
    <property type="match status" value="1"/>
</dbReference>
<dbReference type="Pfam" id="PF01794">
    <property type="entry name" value="Ferric_reduct"/>
    <property type="match status" value="1"/>
</dbReference>
<dbReference type="SUPFAM" id="SSF52343">
    <property type="entry name" value="Ferredoxin reductase-like, C-terminal NADP-linked domain"/>
    <property type="match status" value="1"/>
</dbReference>
<protein>
    <recommendedName>
        <fullName evidence="7">FAD-binding FR-type domain-containing protein</fullName>
    </recommendedName>
</protein>
<feature type="transmembrane region" description="Helical" evidence="6">
    <location>
        <begin position="235"/>
        <end position="254"/>
    </location>
</feature>
<evidence type="ECO:0000259" key="7">
    <source>
        <dbReference type="PROSITE" id="PS51384"/>
    </source>
</evidence>